<dbReference type="Proteomes" id="UP001430953">
    <property type="component" value="Unassembled WGS sequence"/>
</dbReference>
<feature type="domain" description="Complex 1 LYR protein" evidence="1">
    <location>
        <begin position="4"/>
        <end position="60"/>
    </location>
</feature>
<accession>A0AAW2F1Z7</accession>
<comment type="caution">
    <text evidence="2">The sequence shown here is derived from an EMBL/GenBank/DDBJ whole genome shotgun (WGS) entry which is preliminary data.</text>
</comment>
<evidence type="ECO:0000313" key="2">
    <source>
        <dbReference type="EMBL" id="KAL0109442.1"/>
    </source>
</evidence>
<dbReference type="Pfam" id="PF05347">
    <property type="entry name" value="Complex1_LYR"/>
    <property type="match status" value="1"/>
</dbReference>
<keyword evidence="3" id="KW-1185">Reference proteome</keyword>
<dbReference type="EMBL" id="JADYXP020000015">
    <property type="protein sequence ID" value="KAL0109442.1"/>
    <property type="molecule type" value="Genomic_DNA"/>
</dbReference>
<gene>
    <name evidence="2" type="ORF">PUN28_014485</name>
</gene>
<evidence type="ECO:0000259" key="1">
    <source>
        <dbReference type="Pfam" id="PF05347"/>
    </source>
</evidence>
<reference evidence="2 3" key="1">
    <citation type="submission" date="2023-03" db="EMBL/GenBank/DDBJ databases">
        <title>High recombination rates correlate with genetic variation in Cardiocondyla obscurior ants.</title>
        <authorList>
            <person name="Errbii M."/>
        </authorList>
    </citation>
    <scope>NUCLEOTIDE SEQUENCE [LARGE SCALE GENOMIC DNA]</scope>
    <source>
        <strain evidence="2">Alpha-2009</strain>
        <tissue evidence="2">Whole body</tissue>
    </source>
</reference>
<evidence type="ECO:0000313" key="3">
    <source>
        <dbReference type="Proteomes" id="UP001430953"/>
    </source>
</evidence>
<organism evidence="2 3">
    <name type="scientific">Cardiocondyla obscurior</name>
    <dbReference type="NCBI Taxonomy" id="286306"/>
    <lineage>
        <taxon>Eukaryota</taxon>
        <taxon>Metazoa</taxon>
        <taxon>Ecdysozoa</taxon>
        <taxon>Arthropoda</taxon>
        <taxon>Hexapoda</taxon>
        <taxon>Insecta</taxon>
        <taxon>Pterygota</taxon>
        <taxon>Neoptera</taxon>
        <taxon>Endopterygota</taxon>
        <taxon>Hymenoptera</taxon>
        <taxon>Apocrita</taxon>
        <taxon>Aculeata</taxon>
        <taxon>Formicoidea</taxon>
        <taxon>Formicidae</taxon>
        <taxon>Myrmicinae</taxon>
        <taxon>Cardiocondyla</taxon>
    </lineage>
</organism>
<protein>
    <recommendedName>
        <fullName evidence="1">Complex 1 LYR protein domain-containing protein</fullName>
    </recommendedName>
</protein>
<sequence>MSRQAILKLYKDALRYGETLKFTDKKYFRYRIRTSFRNNKELSDEAEIDFHFKKGLKLLEAKRVV</sequence>
<dbReference type="AlphaFoldDB" id="A0AAW2F1Z7"/>
<proteinExistence type="predicted"/>
<name>A0AAW2F1Z7_9HYME</name>
<dbReference type="InterPro" id="IPR008011">
    <property type="entry name" value="Complex1_LYR_dom"/>
</dbReference>